<sequence length="107" mass="11852">MRAASASITCGAFIFKSKTQSELDISGYAYMKPRSNALRIAKLAAFTVIVSSIILGGFILAASWIQANTARNLDLTLNQKITKPKRRRTQENFPFLIRREATAPFNA</sequence>
<dbReference type="Proteomes" id="UP001359485">
    <property type="component" value="Unassembled WGS sequence"/>
</dbReference>
<evidence type="ECO:0000256" key="1">
    <source>
        <dbReference type="SAM" id="Phobius"/>
    </source>
</evidence>
<proteinExistence type="predicted"/>
<name>A0ABR1AYF8_POLSC</name>
<keyword evidence="1" id="KW-1133">Transmembrane helix</keyword>
<gene>
    <name evidence="2" type="ORF">RUM44_002868</name>
</gene>
<dbReference type="EMBL" id="JAWJWF010000007">
    <property type="protein sequence ID" value="KAK6630699.1"/>
    <property type="molecule type" value="Genomic_DNA"/>
</dbReference>
<keyword evidence="3" id="KW-1185">Reference proteome</keyword>
<feature type="transmembrane region" description="Helical" evidence="1">
    <location>
        <begin position="43"/>
        <end position="65"/>
    </location>
</feature>
<evidence type="ECO:0000313" key="2">
    <source>
        <dbReference type="EMBL" id="KAK6630699.1"/>
    </source>
</evidence>
<protein>
    <submittedName>
        <fullName evidence="2">Uncharacterized protein</fullName>
    </submittedName>
</protein>
<accession>A0ABR1AYF8</accession>
<keyword evidence="1" id="KW-0812">Transmembrane</keyword>
<organism evidence="2 3">
    <name type="scientific">Polyplax serrata</name>
    <name type="common">Common mouse louse</name>
    <dbReference type="NCBI Taxonomy" id="468196"/>
    <lineage>
        <taxon>Eukaryota</taxon>
        <taxon>Metazoa</taxon>
        <taxon>Ecdysozoa</taxon>
        <taxon>Arthropoda</taxon>
        <taxon>Hexapoda</taxon>
        <taxon>Insecta</taxon>
        <taxon>Pterygota</taxon>
        <taxon>Neoptera</taxon>
        <taxon>Paraneoptera</taxon>
        <taxon>Psocodea</taxon>
        <taxon>Troctomorpha</taxon>
        <taxon>Phthiraptera</taxon>
        <taxon>Anoplura</taxon>
        <taxon>Polyplacidae</taxon>
        <taxon>Polyplax</taxon>
    </lineage>
</organism>
<evidence type="ECO:0000313" key="3">
    <source>
        <dbReference type="Proteomes" id="UP001359485"/>
    </source>
</evidence>
<keyword evidence="1" id="KW-0472">Membrane</keyword>
<reference evidence="2 3" key="1">
    <citation type="submission" date="2023-09" db="EMBL/GenBank/DDBJ databases">
        <title>Genomes of two closely related lineages of the louse Polyplax serrata with different host specificities.</title>
        <authorList>
            <person name="Martinu J."/>
            <person name="Tarabai H."/>
            <person name="Stefka J."/>
            <person name="Hypsa V."/>
        </authorList>
    </citation>
    <scope>NUCLEOTIDE SEQUENCE [LARGE SCALE GENOMIC DNA]</scope>
    <source>
        <strain evidence="2">98ZLc_SE</strain>
    </source>
</reference>
<comment type="caution">
    <text evidence="2">The sequence shown here is derived from an EMBL/GenBank/DDBJ whole genome shotgun (WGS) entry which is preliminary data.</text>
</comment>